<dbReference type="Proteomes" id="UP000007015">
    <property type="component" value="Chromosome 2"/>
</dbReference>
<dbReference type="Gene3D" id="3.40.50.300">
    <property type="entry name" value="P-loop containing nucleotide triphosphate hydrolases"/>
    <property type="match status" value="1"/>
</dbReference>
<evidence type="ECO:0000259" key="2">
    <source>
        <dbReference type="Pfam" id="PF02463"/>
    </source>
</evidence>
<dbReference type="InterPro" id="IPR003395">
    <property type="entry name" value="RecF/RecN/SMC_N"/>
</dbReference>
<dbReference type="CDD" id="cd03272">
    <property type="entry name" value="ABC_SMC3_euk"/>
    <property type="match status" value="1"/>
</dbReference>
<dbReference type="InterPro" id="IPR041741">
    <property type="entry name" value="SMC3_ABC_euk"/>
</dbReference>
<dbReference type="PANTHER" id="PTHR43977">
    <property type="entry name" value="STRUCTURAL MAINTENANCE OF CHROMOSOMES PROTEIN 3"/>
    <property type="match status" value="1"/>
</dbReference>
<dbReference type="HOGENOM" id="CLU_098754_0_0_1"/>
<protein>
    <recommendedName>
        <fullName evidence="2">RecF/RecN/SMC N-terminal domain-containing protein</fullName>
    </recommendedName>
</protein>
<gene>
    <name evidence="3" type="ORF">OsI_05745</name>
</gene>
<dbReference type="SUPFAM" id="SSF52540">
    <property type="entry name" value="P-loop containing nucleoside triphosphate hydrolases"/>
    <property type="match status" value="1"/>
</dbReference>
<dbReference type="EMBL" id="CM000127">
    <property type="protein sequence ID" value="EEC72427.1"/>
    <property type="molecule type" value="Genomic_DNA"/>
</dbReference>
<dbReference type="OMA" id="RINQMAT"/>
<keyword evidence="4" id="KW-1185">Reference proteome</keyword>
<dbReference type="GO" id="GO:0051276">
    <property type="term" value="P:chromosome organization"/>
    <property type="evidence" value="ECO:0007669"/>
    <property type="project" value="UniProtKB-ARBA"/>
</dbReference>
<feature type="domain" description="RecF/RecN/SMC N-terminal" evidence="2">
    <location>
        <begin position="2"/>
        <end position="133"/>
    </location>
</feature>
<dbReference type="GO" id="GO:0005524">
    <property type="term" value="F:ATP binding"/>
    <property type="evidence" value="ECO:0007669"/>
    <property type="project" value="InterPro"/>
</dbReference>
<sequence>MYIKKVVVEGFKSYREEISTEPFSPKVNVVVGANGSGKSNFFHAIRFVLSDMFQNLRSEDRGALLHEGADISVLSAFVEIVFDNSDNRIPVEKKVVRLRRTVASKKDEYYLDGKHISKTEVMNLLENAGFSRSNPYYVVQQGKTLEANLDQTVRDGAKDLEQLMSSRSMHLAKQEECMKKIRDLGPFVENWIRGQLATPQWEGAPSVI</sequence>
<dbReference type="Pfam" id="PF02463">
    <property type="entry name" value="SMC_N"/>
    <property type="match status" value="1"/>
</dbReference>
<reference evidence="3 4" key="1">
    <citation type="journal article" date="2005" name="PLoS Biol.">
        <title>The genomes of Oryza sativa: a history of duplications.</title>
        <authorList>
            <person name="Yu J."/>
            <person name="Wang J."/>
            <person name="Lin W."/>
            <person name="Li S."/>
            <person name="Li H."/>
            <person name="Zhou J."/>
            <person name="Ni P."/>
            <person name="Dong W."/>
            <person name="Hu S."/>
            <person name="Zeng C."/>
            <person name="Zhang J."/>
            <person name="Zhang Y."/>
            <person name="Li R."/>
            <person name="Xu Z."/>
            <person name="Li S."/>
            <person name="Li X."/>
            <person name="Zheng H."/>
            <person name="Cong L."/>
            <person name="Lin L."/>
            <person name="Yin J."/>
            <person name="Geng J."/>
            <person name="Li G."/>
            <person name="Shi J."/>
            <person name="Liu J."/>
            <person name="Lv H."/>
            <person name="Li J."/>
            <person name="Wang J."/>
            <person name="Deng Y."/>
            <person name="Ran L."/>
            <person name="Shi X."/>
            <person name="Wang X."/>
            <person name="Wu Q."/>
            <person name="Li C."/>
            <person name="Ren X."/>
            <person name="Wang J."/>
            <person name="Wang X."/>
            <person name="Li D."/>
            <person name="Liu D."/>
            <person name="Zhang X."/>
            <person name="Ji Z."/>
            <person name="Zhao W."/>
            <person name="Sun Y."/>
            <person name="Zhang Z."/>
            <person name="Bao J."/>
            <person name="Han Y."/>
            <person name="Dong L."/>
            <person name="Ji J."/>
            <person name="Chen P."/>
            <person name="Wu S."/>
            <person name="Liu J."/>
            <person name="Xiao Y."/>
            <person name="Bu D."/>
            <person name="Tan J."/>
            <person name="Yang L."/>
            <person name="Ye C."/>
            <person name="Zhang J."/>
            <person name="Xu J."/>
            <person name="Zhou Y."/>
            <person name="Yu Y."/>
            <person name="Zhang B."/>
            <person name="Zhuang S."/>
            <person name="Wei H."/>
            <person name="Liu B."/>
            <person name="Lei M."/>
            <person name="Yu H."/>
            <person name="Li Y."/>
            <person name="Xu H."/>
            <person name="Wei S."/>
            <person name="He X."/>
            <person name="Fang L."/>
            <person name="Zhang Z."/>
            <person name="Zhang Y."/>
            <person name="Huang X."/>
            <person name="Su Z."/>
            <person name="Tong W."/>
            <person name="Li J."/>
            <person name="Tong Z."/>
            <person name="Li S."/>
            <person name="Ye J."/>
            <person name="Wang L."/>
            <person name="Fang L."/>
            <person name="Lei T."/>
            <person name="Chen C."/>
            <person name="Chen H."/>
            <person name="Xu Z."/>
            <person name="Li H."/>
            <person name="Huang H."/>
            <person name="Zhang F."/>
            <person name="Xu H."/>
            <person name="Li N."/>
            <person name="Zhao C."/>
            <person name="Li S."/>
            <person name="Dong L."/>
            <person name="Huang Y."/>
            <person name="Li L."/>
            <person name="Xi Y."/>
            <person name="Qi Q."/>
            <person name="Li W."/>
            <person name="Zhang B."/>
            <person name="Hu W."/>
            <person name="Zhang Y."/>
            <person name="Tian X."/>
            <person name="Jiao Y."/>
            <person name="Liang X."/>
            <person name="Jin J."/>
            <person name="Gao L."/>
            <person name="Zheng W."/>
            <person name="Hao B."/>
            <person name="Liu S."/>
            <person name="Wang W."/>
            <person name="Yuan L."/>
            <person name="Cao M."/>
            <person name="McDermott J."/>
            <person name="Samudrala R."/>
            <person name="Wang J."/>
            <person name="Wong G.K."/>
            <person name="Yang H."/>
        </authorList>
    </citation>
    <scope>NUCLEOTIDE SEQUENCE [LARGE SCALE GENOMIC DNA]</scope>
    <source>
        <strain evidence="4">cv. 93-11</strain>
    </source>
</reference>
<dbReference type="Gramene" id="BGIOSGA007176-TA">
    <property type="protein sequence ID" value="BGIOSGA007176-PA"/>
    <property type="gene ID" value="BGIOSGA007176"/>
</dbReference>
<evidence type="ECO:0000313" key="3">
    <source>
        <dbReference type="EMBL" id="EEC72427.1"/>
    </source>
</evidence>
<dbReference type="STRING" id="39946.B8AHG1"/>
<dbReference type="GO" id="GO:0016887">
    <property type="term" value="F:ATP hydrolysis activity"/>
    <property type="evidence" value="ECO:0007669"/>
    <property type="project" value="InterPro"/>
</dbReference>
<proteinExistence type="predicted"/>
<dbReference type="InterPro" id="IPR027417">
    <property type="entry name" value="P-loop_NTPase"/>
</dbReference>
<organism evidence="3 4">
    <name type="scientific">Oryza sativa subsp. indica</name>
    <name type="common">Rice</name>
    <dbReference type="NCBI Taxonomy" id="39946"/>
    <lineage>
        <taxon>Eukaryota</taxon>
        <taxon>Viridiplantae</taxon>
        <taxon>Streptophyta</taxon>
        <taxon>Embryophyta</taxon>
        <taxon>Tracheophyta</taxon>
        <taxon>Spermatophyta</taxon>
        <taxon>Magnoliopsida</taxon>
        <taxon>Liliopsida</taxon>
        <taxon>Poales</taxon>
        <taxon>Poaceae</taxon>
        <taxon>BOP clade</taxon>
        <taxon>Oryzoideae</taxon>
        <taxon>Oryzeae</taxon>
        <taxon>Oryzinae</taxon>
        <taxon>Oryza</taxon>
        <taxon>Oryza sativa</taxon>
    </lineage>
</organism>
<evidence type="ECO:0000313" key="4">
    <source>
        <dbReference type="Proteomes" id="UP000007015"/>
    </source>
</evidence>
<dbReference type="AlphaFoldDB" id="B8AHG1"/>
<name>B8AHG1_ORYSI</name>
<accession>B8AHG1</accession>
<keyword evidence="1" id="KW-0131">Cell cycle</keyword>
<evidence type="ECO:0000256" key="1">
    <source>
        <dbReference type="ARBA" id="ARBA00023306"/>
    </source>
</evidence>